<gene>
    <name evidence="1" type="ordered locus">Rcas_3802</name>
</gene>
<accession>A7NQJ5</accession>
<evidence type="ECO:0000313" key="2">
    <source>
        <dbReference type="Proteomes" id="UP000000263"/>
    </source>
</evidence>
<organism evidence="1 2">
    <name type="scientific">Roseiflexus castenholzii (strain DSM 13941 / HLO8)</name>
    <dbReference type="NCBI Taxonomy" id="383372"/>
    <lineage>
        <taxon>Bacteria</taxon>
        <taxon>Bacillati</taxon>
        <taxon>Chloroflexota</taxon>
        <taxon>Chloroflexia</taxon>
        <taxon>Chloroflexales</taxon>
        <taxon>Roseiflexineae</taxon>
        <taxon>Roseiflexaceae</taxon>
        <taxon>Roseiflexus</taxon>
    </lineage>
</organism>
<reference evidence="1 2" key="1">
    <citation type="submission" date="2007-08" db="EMBL/GenBank/DDBJ databases">
        <title>Complete sequence of Roseiflexus castenholzii DSM 13941.</title>
        <authorList>
            <consortium name="US DOE Joint Genome Institute"/>
            <person name="Copeland A."/>
            <person name="Lucas S."/>
            <person name="Lapidus A."/>
            <person name="Barry K."/>
            <person name="Glavina del Rio T."/>
            <person name="Dalin E."/>
            <person name="Tice H."/>
            <person name="Pitluck S."/>
            <person name="Thompson L.S."/>
            <person name="Brettin T."/>
            <person name="Bruce D."/>
            <person name="Detter J.C."/>
            <person name="Han C."/>
            <person name="Tapia R."/>
            <person name="Schmutz J."/>
            <person name="Larimer F."/>
            <person name="Land M."/>
            <person name="Hauser L."/>
            <person name="Kyrpides N."/>
            <person name="Mikhailova N."/>
            <person name="Bryant D.A."/>
            <person name="Hanada S."/>
            <person name="Tsukatani Y."/>
            <person name="Richardson P."/>
        </authorList>
    </citation>
    <scope>NUCLEOTIDE SEQUENCE [LARGE SCALE GENOMIC DNA]</scope>
    <source>
        <strain evidence="2">DSM 13941 / HLO8</strain>
    </source>
</reference>
<name>A7NQJ5_ROSCS</name>
<dbReference type="STRING" id="383372.Rcas_3802"/>
<dbReference type="EMBL" id="CP000804">
    <property type="protein sequence ID" value="ABU59841.1"/>
    <property type="molecule type" value="Genomic_DNA"/>
</dbReference>
<dbReference type="AlphaFoldDB" id="A7NQJ5"/>
<dbReference type="HOGENOM" id="CLU_2411319_0_0_0"/>
<protein>
    <submittedName>
        <fullName evidence="1">Uncharacterized protein</fullName>
    </submittedName>
</protein>
<dbReference type="KEGG" id="rca:Rcas_3802"/>
<keyword evidence="2" id="KW-1185">Reference proteome</keyword>
<evidence type="ECO:0000313" key="1">
    <source>
        <dbReference type="EMBL" id="ABU59841.1"/>
    </source>
</evidence>
<dbReference type="Proteomes" id="UP000000263">
    <property type="component" value="Chromosome"/>
</dbReference>
<sequence>MSTDPMTANTVGKGDLQIDDPLPLLVADERCNPQWRVWMVGWVLRSHSRAPFPLLFTLLLGMRGQCVCMPVLAFNSQRLPLPPIRITLHPHL</sequence>
<proteinExistence type="predicted"/>